<name>A0A210QAC1_MIZYE</name>
<dbReference type="PANTHER" id="PTHR30096:SF0">
    <property type="entry name" value="4,5-DOPA DIOXYGENASE EXTRADIOL-LIKE PROTEIN"/>
    <property type="match status" value="1"/>
</dbReference>
<dbReference type="Pfam" id="PF02900">
    <property type="entry name" value="LigB"/>
    <property type="match status" value="1"/>
</dbReference>
<keyword evidence="8" id="KW-1185">Reference proteome</keyword>
<evidence type="ECO:0000256" key="3">
    <source>
        <dbReference type="ARBA" id="ARBA00022723"/>
    </source>
</evidence>
<dbReference type="InterPro" id="IPR014436">
    <property type="entry name" value="Extradiol_dOase_DODA"/>
</dbReference>
<keyword evidence="3" id="KW-0479">Metal-binding</keyword>
<dbReference type="GO" id="GO:0016702">
    <property type="term" value="F:oxidoreductase activity, acting on single donors with incorporation of molecular oxygen, incorporation of two atoms of oxygen"/>
    <property type="evidence" value="ECO:0007669"/>
    <property type="project" value="UniProtKB-ARBA"/>
</dbReference>
<dbReference type="EMBL" id="NEDP02004422">
    <property type="protein sequence ID" value="OWF45659.1"/>
    <property type="molecule type" value="Genomic_DNA"/>
</dbReference>
<dbReference type="InterPro" id="IPR004183">
    <property type="entry name" value="Xdiol_dOase_suB"/>
</dbReference>
<evidence type="ECO:0000256" key="5">
    <source>
        <dbReference type="ARBA" id="ARBA00023002"/>
    </source>
</evidence>
<feature type="domain" description="Extradiol ring-cleavage dioxygenase class III enzyme subunit B" evidence="6">
    <location>
        <begin position="10"/>
        <end position="262"/>
    </location>
</feature>
<sequence length="277" mass="30747">MSAKNVQPIIFLSHGAGPSFYIDAKQAPNLKGLDKDSKAAAVLKSFVSDHQIKSPKALVVLSAHWQEKTCSVNINEQHSLLYDYGGFPQETYQLQWPVVGDLGVARRVKELLEAGGFACKEENKRGLDHGVFVPLKLVFPEANVPVIEVSLLKSLDMAEHLKIGEALSDLSKENILVIGSGFASHAGMCQTDLPWAEPYRKWLHDLVSNPKYSAKERKDRFLAYSEEKSFSSAHKTIEHFLPIAMSCAASGYQPGTILHSEFVMGSLLYDHYKFQAK</sequence>
<dbReference type="Proteomes" id="UP000242188">
    <property type="component" value="Unassembled WGS sequence"/>
</dbReference>
<dbReference type="GO" id="GO:0008198">
    <property type="term" value="F:ferrous iron binding"/>
    <property type="evidence" value="ECO:0007669"/>
    <property type="project" value="InterPro"/>
</dbReference>
<keyword evidence="5" id="KW-0560">Oxidoreductase</keyword>
<comment type="similarity">
    <text evidence="2">Belongs to the DODA-type extradiol aromatic ring-opening dioxygenase family.</text>
</comment>
<organism evidence="7 8">
    <name type="scientific">Mizuhopecten yessoensis</name>
    <name type="common">Japanese scallop</name>
    <name type="synonym">Patinopecten yessoensis</name>
    <dbReference type="NCBI Taxonomy" id="6573"/>
    <lineage>
        <taxon>Eukaryota</taxon>
        <taxon>Metazoa</taxon>
        <taxon>Spiralia</taxon>
        <taxon>Lophotrochozoa</taxon>
        <taxon>Mollusca</taxon>
        <taxon>Bivalvia</taxon>
        <taxon>Autobranchia</taxon>
        <taxon>Pteriomorphia</taxon>
        <taxon>Pectinida</taxon>
        <taxon>Pectinoidea</taxon>
        <taxon>Pectinidae</taxon>
        <taxon>Mizuhopecten</taxon>
    </lineage>
</organism>
<evidence type="ECO:0000259" key="6">
    <source>
        <dbReference type="Pfam" id="PF02900"/>
    </source>
</evidence>
<dbReference type="PANTHER" id="PTHR30096">
    <property type="entry name" value="4,5-DOPA DIOXYGENASE EXTRADIOL-LIKE PROTEIN"/>
    <property type="match status" value="1"/>
</dbReference>
<proteinExistence type="inferred from homology"/>
<evidence type="ECO:0000256" key="1">
    <source>
        <dbReference type="ARBA" id="ARBA00001947"/>
    </source>
</evidence>
<dbReference type="Gene3D" id="3.40.830.10">
    <property type="entry name" value="LigB-like"/>
    <property type="match status" value="1"/>
</dbReference>
<dbReference type="CDD" id="cd07363">
    <property type="entry name" value="45_DOPA_Dioxygenase"/>
    <property type="match status" value="1"/>
</dbReference>
<dbReference type="PIRSF" id="PIRSF006157">
    <property type="entry name" value="Doxgns_DODA"/>
    <property type="match status" value="1"/>
</dbReference>
<comment type="caution">
    <text evidence="7">The sequence shown here is derived from an EMBL/GenBank/DDBJ whole genome shotgun (WGS) entry which is preliminary data.</text>
</comment>
<accession>A0A210QAC1</accession>
<gene>
    <name evidence="7" type="ORF">KP79_PYT05961</name>
</gene>
<evidence type="ECO:0000256" key="2">
    <source>
        <dbReference type="ARBA" id="ARBA00007581"/>
    </source>
</evidence>
<evidence type="ECO:0000313" key="8">
    <source>
        <dbReference type="Proteomes" id="UP000242188"/>
    </source>
</evidence>
<dbReference type="OrthoDB" id="7396853at2759"/>
<keyword evidence="7" id="KW-0223">Dioxygenase</keyword>
<dbReference type="SUPFAM" id="SSF53213">
    <property type="entry name" value="LigB-like"/>
    <property type="match status" value="1"/>
</dbReference>
<dbReference type="GO" id="GO:0008270">
    <property type="term" value="F:zinc ion binding"/>
    <property type="evidence" value="ECO:0007669"/>
    <property type="project" value="InterPro"/>
</dbReference>
<reference evidence="7 8" key="1">
    <citation type="journal article" date="2017" name="Nat. Ecol. Evol.">
        <title>Scallop genome provides insights into evolution of bilaterian karyotype and development.</title>
        <authorList>
            <person name="Wang S."/>
            <person name="Zhang J."/>
            <person name="Jiao W."/>
            <person name="Li J."/>
            <person name="Xun X."/>
            <person name="Sun Y."/>
            <person name="Guo X."/>
            <person name="Huan P."/>
            <person name="Dong B."/>
            <person name="Zhang L."/>
            <person name="Hu X."/>
            <person name="Sun X."/>
            <person name="Wang J."/>
            <person name="Zhao C."/>
            <person name="Wang Y."/>
            <person name="Wang D."/>
            <person name="Huang X."/>
            <person name="Wang R."/>
            <person name="Lv J."/>
            <person name="Li Y."/>
            <person name="Zhang Z."/>
            <person name="Liu B."/>
            <person name="Lu W."/>
            <person name="Hui Y."/>
            <person name="Liang J."/>
            <person name="Zhou Z."/>
            <person name="Hou R."/>
            <person name="Li X."/>
            <person name="Liu Y."/>
            <person name="Li H."/>
            <person name="Ning X."/>
            <person name="Lin Y."/>
            <person name="Zhao L."/>
            <person name="Xing Q."/>
            <person name="Dou J."/>
            <person name="Li Y."/>
            <person name="Mao J."/>
            <person name="Guo H."/>
            <person name="Dou H."/>
            <person name="Li T."/>
            <person name="Mu C."/>
            <person name="Jiang W."/>
            <person name="Fu Q."/>
            <person name="Fu X."/>
            <person name="Miao Y."/>
            <person name="Liu J."/>
            <person name="Yu Q."/>
            <person name="Li R."/>
            <person name="Liao H."/>
            <person name="Li X."/>
            <person name="Kong Y."/>
            <person name="Jiang Z."/>
            <person name="Chourrout D."/>
            <person name="Li R."/>
            <person name="Bao Z."/>
        </authorList>
    </citation>
    <scope>NUCLEOTIDE SEQUENCE [LARGE SCALE GENOMIC DNA]</scope>
    <source>
        <strain evidence="7 8">PY_sf001</strain>
    </source>
</reference>
<dbReference type="AlphaFoldDB" id="A0A210QAC1"/>
<evidence type="ECO:0000256" key="4">
    <source>
        <dbReference type="ARBA" id="ARBA00022833"/>
    </source>
</evidence>
<keyword evidence="4" id="KW-0862">Zinc</keyword>
<protein>
    <submittedName>
        <fullName evidence="7">4,5-DOPA dioxygenase extradiol-like protein</fullName>
    </submittedName>
</protein>
<evidence type="ECO:0000313" key="7">
    <source>
        <dbReference type="EMBL" id="OWF45659.1"/>
    </source>
</evidence>
<comment type="cofactor">
    <cofactor evidence="1">
        <name>Zn(2+)</name>
        <dbReference type="ChEBI" id="CHEBI:29105"/>
    </cofactor>
</comment>